<evidence type="ECO:0000313" key="1">
    <source>
        <dbReference type="EMBL" id="RKN58274.1"/>
    </source>
</evidence>
<dbReference type="AlphaFoldDB" id="A0A3B0AD77"/>
<evidence type="ECO:0008006" key="3">
    <source>
        <dbReference type="Google" id="ProtNLM"/>
    </source>
</evidence>
<gene>
    <name evidence="1" type="ORF">D7193_06810</name>
</gene>
<organism evidence="1 2">
    <name type="scientific">Micromonospora costi</name>
    <dbReference type="NCBI Taxonomy" id="1530042"/>
    <lineage>
        <taxon>Bacteria</taxon>
        <taxon>Bacillati</taxon>
        <taxon>Actinomycetota</taxon>
        <taxon>Actinomycetes</taxon>
        <taxon>Micromonosporales</taxon>
        <taxon>Micromonosporaceae</taxon>
        <taxon>Micromonospora</taxon>
    </lineage>
</organism>
<dbReference type="OrthoDB" id="3383480at2"/>
<reference evidence="1 2" key="1">
    <citation type="journal article" date="2015" name="Int. J. Syst. Evol. Microbiol.">
        <title>Micromonospora costi sp. nov., isolated from a leaf of Costus speciosus.</title>
        <authorList>
            <person name="Thawai C."/>
        </authorList>
    </citation>
    <scope>NUCLEOTIDE SEQUENCE [LARGE SCALE GENOMIC DNA]</scope>
    <source>
        <strain evidence="1 2">CS1-12</strain>
    </source>
</reference>
<name>A0A3B0AD77_9ACTN</name>
<protein>
    <recommendedName>
        <fullName evidence="3">WXG100 family type VII secretion target</fullName>
    </recommendedName>
</protein>
<dbReference type="RefSeq" id="WP_120778445.1">
    <property type="nucleotide sequence ID" value="NZ_JBHLUP010000009.1"/>
</dbReference>
<evidence type="ECO:0000313" key="2">
    <source>
        <dbReference type="Proteomes" id="UP000279968"/>
    </source>
</evidence>
<dbReference type="Proteomes" id="UP000279968">
    <property type="component" value="Unassembled WGS sequence"/>
</dbReference>
<keyword evidence="2" id="KW-1185">Reference proteome</keyword>
<sequence length="109" mass="11291">MAGQLWLDPDRARRGGADLRAAAATVAARRADIGGGIAAASGQRPWGRDDAGAAFERIYRGYEETVLVAWDGIGRALAQLGADVTRSVDATLDTDAAAAGRLGRITGPR</sequence>
<comment type="caution">
    <text evidence="1">The sequence shown here is derived from an EMBL/GenBank/DDBJ whole genome shotgun (WGS) entry which is preliminary data.</text>
</comment>
<dbReference type="EMBL" id="RBAN01000001">
    <property type="protein sequence ID" value="RKN58274.1"/>
    <property type="molecule type" value="Genomic_DNA"/>
</dbReference>
<proteinExistence type="predicted"/>
<accession>A0A3B0AD77</accession>